<dbReference type="AlphaFoldDB" id="A0A438DGC4"/>
<proteinExistence type="predicted"/>
<protein>
    <recommendedName>
        <fullName evidence="3">Retrovirus-related Pol polyprotein from transposon RE1</fullName>
    </recommendedName>
</protein>
<accession>A0A438DGC4</accession>
<gene>
    <name evidence="1" type="ORF">CK203_109534</name>
</gene>
<name>A0A438DGC4_VITVI</name>
<evidence type="ECO:0000313" key="1">
    <source>
        <dbReference type="EMBL" id="RVW34512.1"/>
    </source>
</evidence>
<evidence type="ECO:0000313" key="2">
    <source>
        <dbReference type="Proteomes" id="UP000288805"/>
    </source>
</evidence>
<comment type="caution">
    <text evidence="1">The sequence shown here is derived from an EMBL/GenBank/DDBJ whole genome shotgun (WGS) entry which is preliminary data.</text>
</comment>
<reference evidence="1 2" key="1">
    <citation type="journal article" date="2018" name="PLoS Genet.">
        <title>Population sequencing reveals clonal diversity and ancestral inbreeding in the grapevine cultivar Chardonnay.</title>
        <authorList>
            <person name="Roach M.J."/>
            <person name="Johnson D.L."/>
            <person name="Bohlmann J."/>
            <person name="van Vuuren H.J."/>
            <person name="Jones S.J."/>
            <person name="Pretorius I.S."/>
            <person name="Schmidt S.A."/>
            <person name="Borneman A.R."/>
        </authorList>
    </citation>
    <scope>NUCLEOTIDE SEQUENCE [LARGE SCALE GENOMIC DNA]</scope>
    <source>
        <strain evidence="2">cv. Chardonnay</strain>
        <tissue evidence="1">Leaf</tissue>
    </source>
</reference>
<organism evidence="1 2">
    <name type="scientific">Vitis vinifera</name>
    <name type="common">Grape</name>
    <dbReference type="NCBI Taxonomy" id="29760"/>
    <lineage>
        <taxon>Eukaryota</taxon>
        <taxon>Viridiplantae</taxon>
        <taxon>Streptophyta</taxon>
        <taxon>Embryophyta</taxon>
        <taxon>Tracheophyta</taxon>
        <taxon>Spermatophyta</taxon>
        <taxon>Magnoliopsida</taxon>
        <taxon>eudicotyledons</taxon>
        <taxon>Gunneridae</taxon>
        <taxon>Pentapetalae</taxon>
        <taxon>rosids</taxon>
        <taxon>Vitales</taxon>
        <taxon>Vitaceae</taxon>
        <taxon>Viteae</taxon>
        <taxon>Vitis</taxon>
    </lineage>
</organism>
<dbReference type="EMBL" id="QGNW01001639">
    <property type="protein sequence ID" value="RVW34512.1"/>
    <property type="molecule type" value="Genomic_DNA"/>
</dbReference>
<sequence>MVQLSGTKLGIEVARSPKGYLLSQSKYIADILQQAQLIDNQTIDTPLKLNARYAPTNGTPFPDPNFVSNPSW</sequence>
<dbReference type="Proteomes" id="UP000288805">
    <property type="component" value="Unassembled WGS sequence"/>
</dbReference>
<evidence type="ECO:0008006" key="3">
    <source>
        <dbReference type="Google" id="ProtNLM"/>
    </source>
</evidence>